<sequence>MIEEEEIPKVTLGKDEFGGLLGNLAGNFLQDKIGGGAGEIIGGLLRGGGSAIDQKGFFEIMPL</sequence>
<organism evidence="1 2">
    <name type="scientific">Ascaris lumbricoides</name>
    <name type="common">Giant roundworm</name>
    <dbReference type="NCBI Taxonomy" id="6252"/>
    <lineage>
        <taxon>Eukaryota</taxon>
        <taxon>Metazoa</taxon>
        <taxon>Ecdysozoa</taxon>
        <taxon>Nematoda</taxon>
        <taxon>Chromadorea</taxon>
        <taxon>Rhabditida</taxon>
        <taxon>Spirurina</taxon>
        <taxon>Ascaridomorpha</taxon>
        <taxon>Ascaridoidea</taxon>
        <taxon>Ascarididae</taxon>
        <taxon>Ascaris</taxon>
    </lineage>
</organism>
<evidence type="ECO:0000313" key="2">
    <source>
        <dbReference type="WBParaSite" id="ALUE_0000035101-mRNA-1"/>
    </source>
</evidence>
<proteinExistence type="predicted"/>
<accession>A0A0M3HFQ6</accession>
<evidence type="ECO:0000313" key="1">
    <source>
        <dbReference type="Proteomes" id="UP000036681"/>
    </source>
</evidence>
<dbReference type="AlphaFoldDB" id="A0A0M3HFQ6"/>
<name>A0A0M3HFQ6_ASCLU</name>
<dbReference type="Proteomes" id="UP000036681">
    <property type="component" value="Unplaced"/>
</dbReference>
<keyword evidence="1" id="KW-1185">Reference proteome</keyword>
<protein>
    <submittedName>
        <fullName evidence="2">Calpain catalytic domain-containing protein</fullName>
    </submittedName>
</protein>
<reference evidence="2" key="1">
    <citation type="submission" date="2017-02" db="UniProtKB">
        <authorList>
            <consortium name="WormBaseParasite"/>
        </authorList>
    </citation>
    <scope>IDENTIFICATION</scope>
</reference>
<dbReference type="WBParaSite" id="ALUE_0000035101-mRNA-1">
    <property type="protein sequence ID" value="ALUE_0000035101-mRNA-1"/>
    <property type="gene ID" value="ALUE_0000035101"/>
</dbReference>